<accession>A0A3E0VUN1</accession>
<feature type="coiled-coil region" evidence="1">
    <location>
        <begin position="219"/>
        <end position="271"/>
    </location>
</feature>
<feature type="coiled-coil region" evidence="1">
    <location>
        <begin position="83"/>
        <end position="110"/>
    </location>
</feature>
<sequence>MNTPSHPALRGTAETDRARLYGTRPSGMRPSRFRMIATGIIVSALAIGSTILGPTTAAFADDYPSWDDVQAARSSESAKAAEVDRINAIISDLQQKAAAAQALVEQRSAEDEAAQAALAAGQSKADSLAASASTWQTKADTSSRQAALIAATFARSAGSQNITSLLLGSNSSEASDLLSQLSSMGKLSETISGIYDQAKQDANTAASVSAQAQVAKDALAGLAAAAQAALEQAAAAQRDLIAALNEQSAHQEVLNAQLASLQSNVATTEAQYQAGVEARAAAARAQAAAAAAARAANQGVSVGPVSDDQQALAQELMDYVASGQFRGSYPDHIFEISYIAAGRSVPNCGIDTVILQAMVTAVRAFGSAAVSDISRRCTGQIEGAGTASAHYRNGGGHAVDFIAVGGVGLNGSNNASINLIKTLDPIMPYGSGLGQRNCRTSAGSEPGLKNFSDFYDTCDHLHVDDF</sequence>
<keyword evidence="2" id="KW-1133">Transmembrane helix</keyword>
<keyword evidence="2" id="KW-0812">Transmembrane</keyword>
<dbReference type="AlphaFoldDB" id="A0A3E0VUN1"/>
<evidence type="ECO:0000256" key="1">
    <source>
        <dbReference type="SAM" id="Coils"/>
    </source>
</evidence>
<keyword evidence="1" id="KW-0175">Coiled coil</keyword>
<dbReference type="EMBL" id="NBXB01000033">
    <property type="protein sequence ID" value="RFA13752.1"/>
    <property type="molecule type" value="Genomic_DNA"/>
</dbReference>
<feature type="transmembrane region" description="Helical" evidence="2">
    <location>
        <begin position="33"/>
        <end position="52"/>
    </location>
</feature>
<keyword evidence="2" id="KW-0472">Membrane</keyword>
<organism evidence="3 4">
    <name type="scientific">Subtercola boreus</name>
    <dbReference type="NCBI Taxonomy" id="120213"/>
    <lineage>
        <taxon>Bacteria</taxon>
        <taxon>Bacillati</taxon>
        <taxon>Actinomycetota</taxon>
        <taxon>Actinomycetes</taxon>
        <taxon>Micrococcales</taxon>
        <taxon>Microbacteriaceae</taxon>
        <taxon>Subtercola</taxon>
    </lineage>
</organism>
<evidence type="ECO:0000313" key="4">
    <source>
        <dbReference type="Proteomes" id="UP000256541"/>
    </source>
</evidence>
<reference evidence="3 4" key="1">
    <citation type="submission" date="2017-04" db="EMBL/GenBank/DDBJ databases">
        <title>Comparative genome analysis of Subtercola boreus.</title>
        <authorList>
            <person name="Cho Y.-J."/>
            <person name="Cho A."/>
            <person name="Kim O.-S."/>
            <person name="Lee J.-I."/>
        </authorList>
    </citation>
    <scope>NUCLEOTIDE SEQUENCE [LARGE SCALE GENOMIC DNA]</scope>
    <source>
        <strain evidence="3 4">P27479</strain>
    </source>
</reference>
<evidence type="ECO:0000256" key="2">
    <source>
        <dbReference type="SAM" id="Phobius"/>
    </source>
</evidence>
<gene>
    <name evidence="3" type="ORF">B7R22_11705</name>
</gene>
<dbReference type="RefSeq" id="WP_116411939.1">
    <property type="nucleotide sequence ID" value="NZ_NBXB01000033.1"/>
</dbReference>
<evidence type="ECO:0000313" key="3">
    <source>
        <dbReference type="EMBL" id="RFA13752.1"/>
    </source>
</evidence>
<name>A0A3E0VUN1_9MICO</name>
<dbReference type="Proteomes" id="UP000256541">
    <property type="component" value="Unassembled WGS sequence"/>
</dbReference>
<dbReference type="OrthoDB" id="4974465at2"/>
<proteinExistence type="predicted"/>
<protein>
    <submittedName>
        <fullName evidence="3">Uncharacterized protein</fullName>
    </submittedName>
</protein>
<comment type="caution">
    <text evidence="3">The sequence shown here is derived from an EMBL/GenBank/DDBJ whole genome shotgun (WGS) entry which is preliminary data.</text>
</comment>